<gene>
    <name evidence="2" type="ORF">NC653_039163</name>
</gene>
<feature type="coiled-coil region" evidence="1">
    <location>
        <begin position="51"/>
        <end position="148"/>
    </location>
</feature>
<evidence type="ECO:0000313" key="3">
    <source>
        <dbReference type="Proteomes" id="UP001164929"/>
    </source>
</evidence>
<evidence type="ECO:0000256" key="1">
    <source>
        <dbReference type="SAM" id="Coils"/>
    </source>
</evidence>
<proteinExistence type="predicted"/>
<dbReference type="Proteomes" id="UP001164929">
    <property type="component" value="Chromosome 18"/>
</dbReference>
<feature type="coiled-coil region" evidence="1">
    <location>
        <begin position="263"/>
        <end position="297"/>
    </location>
</feature>
<organism evidence="2 3">
    <name type="scientific">Populus alba x Populus x berolinensis</name>
    <dbReference type="NCBI Taxonomy" id="444605"/>
    <lineage>
        <taxon>Eukaryota</taxon>
        <taxon>Viridiplantae</taxon>
        <taxon>Streptophyta</taxon>
        <taxon>Embryophyta</taxon>
        <taxon>Tracheophyta</taxon>
        <taxon>Spermatophyta</taxon>
        <taxon>Magnoliopsida</taxon>
        <taxon>eudicotyledons</taxon>
        <taxon>Gunneridae</taxon>
        <taxon>Pentapetalae</taxon>
        <taxon>rosids</taxon>
        <taxon>fabids</taxon>
        <taxon>Malpighiales</taxon>
        <taxon>Salicaceae</taxon>
        <taxon>Saliceae</taxon>
        <taxon>Populus</taxon>
    </lineage>
</organism>
<keyword evidence="3" id="KW-1185">Reference proteome</keyword>
<evidence type="ECO:0000313" key="2">
    <source>
        <dbReference type="EMBL" id="KAJ6957153.1"/>
    </source>
</evidence>
<accession>A0AAD6LC49</accession>
<reference evidence="2 3" key="1">
    <citation type="journal article" date="2023" name="Mol. Ecol. Resour.">
        <title>Chromosome-level genome assembly of a triploid poplar Populus alba 'Berolinensis'.</title>
        <authorList>
            <person name="Chen S."/>
            <person name="Yu Y."/>
            <person name="Wang X."/>
            <person name="Wang S."/>
            <person name="Zhang T."/>
            <person name="Zhou Y."/>
            <person name="He R."/>
            <person name="Meng N."/>
            <person name="Wang Y."/>
            <person name="Liu W."/>
            <person name="Liu Z."/>
            <person name="Liu J."/>
            <person name="Guo Q."/>
            <person name="Huang H."/>
            <person name="Sederoff R.R."/>
            <person name="Wang G."/>
            <person name="Qu G."/>
            <person name="Chen S."/>
        </authorList>
    </citation>
    <scope>NUCLEOTIDE SEQUENCE [LARGE SCALE GENOMIC DNA]</scope>
    <source>
        <strain evidence="2">SC-2020</strain>
    </source>
</reference>
<keyword evidence="1" id="KW-0175">Coiled coil</keyword>
<name>A0AAD6LC49_9ROSI</name>
<protein>
    <submittedName>
        <fullName evidence="2">Uncharacterized protein</fullName>
    </submittedName>
</protein>
<dbReference type="EMBL" id="JAQIZT010000018">
    <property type="protein sequence ID" value="KAJ6957153.1"/>
    <property type="molecule type" value="Genomic_DNA"/>
</dbReference>
<comment type="caution">
    <text evidence="2">The sequence shown here is derived from an EMBL/GenBank/DDBJ whole genome shotgun (WGS) entry which is preliminary data.</text>
</comment>
<sequence length="348" mass="40483">MDWAVYNMFRIIDEQVEMMFSFHHYKNFKAFVYIQGRFISGKPRWRVRLKLRAIEARHKELGRELSTEKELIKELQKELEKERLSLERAIERTFFLQQESHQKHTEFGEMQHLLHVKESELVEAKLDIQKLKSEHASLQLVLENKDLQLINARKNLGDETLTSSNEELVRAAAATTLRDKEEHVQIMQDELNNTRVKLTNKLVISIKDENEPRQSDNMTFELIQQPLGEPCDDFSLSSLKLNSSLPESLRVKEMEVLAAQRALAIKDEELKLVLERLDTKENELKNLKEAAAVDANDPWKLYSLARERIGERSTGNLAIKKLKLEAVQLEVEAATGDPQNLQKQVENF</sequence>
<dbReference type="AlphaFoldDB" id="A0AAD6LC49"/>